<keyword evidence="4 6" id="KW-1133">Transmembrane helix</keyword>
<feature type="transmembrane region" description="Helical" evidence="6">
    <location>
        <begin position="726"/>
        <end position="754"/>
    </location>
</feature>
<dbReference type="PANTHER" id="PTHR30572:SF18">
    <property type="entry name" value="ABC-TYPE MACROLIDE FAMILY EXPORT SYSTEM PERMEASE COMPONENT 2"/>
    <property type="match status" value="1"/>
</dbReference>
<evidence type="ECO:0000313" key="9">
    <source>
        <dbReference type="EMBL" id="ASU32761.1"/>
    </source>
</evidence>
<dbReference type="Pfam" id="PF12704">
    <property type="entry name" value="MacB_PCD"/>
    <property type="match status" value="1"/>
</dbReference>
<dbReference type="KEGG" id="muc:MuYL_0861"/>
<dbReference type="OrthoDB" id="779189at2"/>
<dbReference type="Proteomes" id="UP000215002">
    <property type="component" value="Chromosome"/>
</dbReference>
<comment type="subcellular location">
    <subcellularLocation>
        <location evidence="1">Cell membrane</location>
        <topology evidence="1">Multi-pass membrane protein</topology>
    </subcellularLocation>
</comment>
<dbReference type="PANTHER" id="PTHR30572">
    <property type="entry name" value="MEMBRANE COMPONENT OF TRANSPORTER-RELATED"/>
    <property type="match status" value="1"/>
</dbReference>
<accession>A0A223NTD5</accession>
<keyword evidence="2" id="KW-1003">Cell membrane</keyword>
<dbReference type="Pfam" id="PF02687">
    <property type="entry name" value="FtsX"/>
    <property type="match status" value="2"/>
</dbReference>
<evidence type="ECO:0000256" key="6">
    <source>
        <dbReference type="SAM" id="Phobius"/>
    </source>
</evidence>
<feature type="domain" description="MacB-like periplasmic core" evidence="8">
    <location>
        <begin position="20"/>
        <end position="239"/>
    </location>
</feature>
<feature type="domain" description="ABC3 transporter permease C-terminal" evidence="7">
    <location>
        <begin position="294"/>
        <end position="408"/>
    </location>
</feature>
<feature type="transmembrane region" description="Helical" evidence="6">
    <location>
        <begin position="774"/>
        <end position="796"/>
    </location>
</feature>
<dbReference type="InterPro" id="IPR050250">
    <property type="entry name" value="Macrolide_Exporter_MacB"/>
</dbReference>
<keyword evidence="3 6" id="KW-0812">Transmembrane</keyword>
<organism evidence="9 10">
    <name type="scientific">Mucilaginibacter xinganensis</name>
    <dbReference type="NCBI Taxonomy" id="1234841"/>
    <lineage>
        <taxon>Bacteria</taxon>
        <taxon>Pseudomonadati</taxon>
        <taxon>Bacteroidota</taxon>
        <taxon>Sphingobacteriia</taxon>
        <taxon>Sphingobacteriales</taxon>
        <taxon>Sphingobacteriaceae</taxon>
        <taxon>Mucilaginibacter</taxon>
    </lineage>
</organism>
<dbReference type="InterPro" id="IPR003838">
    <property type="entry name" value="ABC3_permease_C"/>
</dbReference>
<feature type="transmembrane region" description="Helical" evidence="6">
    <location>
        <begin position="288"/>
        <end position="310"/>
    </location>
</feature>
<dbReference type="InterPro" id="IPR025857">
    <property type="entry name" value="MacB_PCD"/>
</dbReference>
<evidence type="ECO:0000259" key="8">
    <source>
        <dbReference type="Pfam" id="PF12704"/>
    </source>
</evidence>
<evidence type="ECO:0000256" key="1">
    <source>
        <dbReference type="ARBA" id="ARBA00004651"/>
    </source>
</evidence>
<dbReference type="RefSeq" id="WP_094569311.1">
    <property type="nucleotide sequence ID" value="NZ_CP022743.1"/>
</dbReference>
<evidence type="ECO:0000256" key="4">
    <source>
        <dbReference type="ARBA" id="ARBA00022989"/>
    </source>
</evidence>
<keyword evidence="10" id="KW-1185">Reference proteome</keyword>
<feature type="transmembrane region" description="Helical" evidence="6">
    <location>
        <begin position="430"/>
        <end position="451"/>
    </location>
</feature>
<evidence type="ECO:0000313" key="10">
    <source>
        <dbReference type="Proteomes" id="UP000215002"/>
    </source>
</evidence>
<evidence type="ECO:0000259" key="7">
    <source>
        <dbReference type="Pfam" id="PF02687"/>
    </source>
</evidence>
<dbReference type="GO" id="GO:0005886">
    <property type="term" value="C:plasma membrane"/>
    <property type="evidence" value="ECO:0007669"/>
    <property type="project" value="UniProtKB-SubCell"/>
</dbReference>
<dbReference type="PROSITE" id="PS51257">
    <property type="entry name" value="PROKAR_LIPOPROTEIN"/>
    <property type="match status" value="1"/>
</dbReference>
<protein>
    <recommendedName>
        <fullName evidence="11">ABC transport system permease protein</fullName>
    </recommendedName>
</protein>
<gene>
    <name evidence="9" type="ORF">MuYL_0861</name>
</gene>
<evidence type="ECO:0000256" key="5">
    <source>
        <dbReference type="ARBA" id="ARBA00023136"/>
    </source>
</evidence>
<evidence type="ECO:0000256" key="2">
    <source>
        <dbReference type="ARBA" id="ARBA00022475"/>
    </source>
</evidence>
<dbReference type="AlphaFoldDB" id="A0A223NTD5"/>
<reference evidence="9 10" key="1">
    <citation type="submission" date="2017-08" db="EMBL/GenBank/DDBJ databases">
        <title>Complete genome sequence of Mucilaginibacter sp. strain BJC16-A31.</title>
        <authorList>
            <consortium name="Henan University of Science and Technology"/>
            <person name="You X."/>
        </authorList>
    </citation>
    <scope>NUCLEOTIDE SEQUENCE [LARGE SCALE GENOMIC DNA]</scope>
    <source>
        <strain evidence="9 10">BJC16-A31</strain>
    </source>
</reference>
<keyword evidence="5 6" id="KW-0472">Membrane</keyword>
<feature type="domain" description="ABC3 transporter permease C-terminal" evidence="7">
    <location>
        <begin position="693"/>
        <end position="805"/>
    </location>
</feature>
<sequence length="813" mass="91080">MFKSYLKLAIRNLWKRKATTFINVLSLSAGLACCALVFLFCQHELSFDNGFDNGDDIYRVTSTFKDGSKAPTVGLPYAKYLKSEIPEIEQATRLDPTNGVTIVQAQGIGNSTPFAEDSGYWVDPNFFEVLSFHFLQGDRKTALAAPNTIVLSQSLAQKLFRQTNPVGKTVKAGSTTYAITGVFKEDFLNHIQAGFFASNNSDRIRELMANNNSWVVNDNFYTYIKVKHGSDPQHLIVELNAYLKRHAGEEMKSHSDYITNSVQALKDIHLNSSEFQDYLAYKQGNLKYLYLLGSIALVILLLGCINYMNLTTAQAISRAREVGVRRVMGAGKAAIRYQFLIETMIIRFCALVVSIGLAFTFLPLFNSFTGQSLSFFAKENSNLVLWMIVAATLTGLLAGLYPAFYLSAFKPVKVLKGKITDSSGMFSVRKVLIVSQFIISTCLVFATIVIWNQLHFMINAKTGFDLDQQLVLNLNSEQSQKNSSLLMQELANNPNFKSITLASAPLISGDMNLYPAEKTINEKQIVFLDFANEHYLKTLGLELVAGSNFKPEIFTNTNMQEDMELHDFGKEIVLNEEAAKLLGFDPNKAPGKYVSHLHNGLVYKYKIVGIVKNYHYFSLHATIGPCAIMNVNPLRCNTIMAKIEGRHVTAAIQYAAKNWKLLNPDTPFSYGFLNNIFQGDYEQDQRQQKMITTFAVIAIFISCLGLLGLITYSVAQKAKEIGIRKVIGASVLNVVSLFLTQYFKLLLIANVIAWPICWYFMHSWLQDFPYRITISWWMFVISLSAGLLTGLSTIAFKTIRAAMANPIKSLRAE</sequence>
<dbReference type="EMBL" id="CP022743">
    <property type="protein sequence ID" value="ASU32761.1"/>
    <property type="molecule type" value="Genomic_DNA"/>
</dbReference>
<name>A0A223NTD5_9SPHI</name>
<feature type="transmembrane region" description="Helical" evidence="6">
    <location>
        <begin position="21"/>
        <end position="40"/>
    </location>
</feature>
<feature type="transmembrane region" description="Helical" evidence="6">
    <location>
        <begin position="690"/>
        <end position="714"/>
    </location>
</feature>
<dbReference type="GO" id="GO:0022857">
    <property type="term" value="F:transmembrane transporter activity"/>
    <property type="evidence" value="ECO:0007669"/>
    <property type="project" value="TreeGrafter"/>
</dbReference>
<feature type="transmembrane region" description="Helical" evidence="6">
    <location>
        <begin position="345"/>
        <end position="365"/>
    </location>
</feature>
<feature type="transmembrane region" description="Helical" evidence="6">
    <location>
        <begin position="385"/>
        <end position="409"/>
    </location>
</feature>
<evidence type="ECO:0008006" key="11">
    <source>
        <dbReference type="Google" id="ProtNLM"/>
    </source>
</evidence>
<proteinExistence type="predicted"/>
<evidence type="ECO:0000256" key="3">
    <source>
        <dbReference type="ARBA" id="ARBA00022692"/>
    </source>
</evidence>